<reference evidence="2 3" key="1">
    <citation type="submission" date="2017-04" db="EMBL/GenBank/DDBJ databases">
        <authorList>
            <person name="Afonso C.L."/>
            <person name="Miller P.J."/>
            <person name="Scott M.A."/>
            <person name="Spackman E."/>
            <person name="Goraichik I."/>
            <person name="Dimitrov K.M."/>
            <person name="Suarez D.L."/>
            <person name="Swayne D.E."/>
        </authorList>
    </citation>
    <scope>NUCLEOTIDE SEQUENCE [LARGE SCALE GENOMIC DNA]</scope>
    <source>
        <strain evidence="2 3">CGMCC 1.12644</strain>
    </source>
</reference>
<dbReference type="Pfam" id="PF13412">
    <property type="entry name" value="HTH_24"/>
    <property type="match status" value="1"/>
</dbReference>
<dbReference type="InterPro" id="IPR043129">
    <property type="entry name" value="ATPase_NBD"/>
</dbReference>
<dbReference type="PROSITE" id="PS01125">
    <property type="entry name" value="ROK"/>
    <property type="match status" value="1"/>
</dbReference>
<accession>A0A1W2A3E6</accession>
<evidence type="ECO:0000313" key="2">
    <source>
        <dbReference type="EMBL" id="SMC55156.1"/>
    </source>
</evidence>
<dbReference type="InterPro" id="IPR000600">
    <property type="entry name" value="ROK"/>
</dbReference>
<dbReference type="PANTHER" id="PTHR18964:SF149">
    <property type="entry name" value="BIFUNCTIONAL UDP-N-ACETYLGLUCOSAMINE 2-EPIMERASE_N-ACETYLMANNOSAMINE KINASE"/>
    <property type="match status" value="1"/>
</dbReference>
<dbReference type="CDD" id="cd24073">
    <property type="entry name" value="ASKHA_ATPase_ROK_CYANR"/>
    <property type="match status" value="1"/>
</dbReference>
<dbReference type="SUPFAM" id="SSF53067">
    <property type="entry name" value="Actin-like ATPase domain"/>
    <property type="match status" value="1"/>
</dbReference>
<proteinExistence type="inferred from homology"/>
<dbReference type="RefSeq" id="WP_084350769.1">
    <property type="nucleotide sequence ID" value="NZ_FWYD01000002.1"/>
</dbReference>
<dbReference type="STRING" id="1387277.SAMN06295998_102360"/>
<name>A0A1W2A3E6_9RHOB</name>
<protein>
    <submittedName>
        <fullName evidence="2">Sugar kinase of the NBD/HSP70 family, may contain an N-terminal HTH domain</fullName>
    </submittedName>
</protein>
<evidence type="ECO:0000256" key="1">
    <source>
        <dbReference type="ARBA" id="ARBA00006479"/>
    </source>
</evidence>
<dbReference type="InterPro" id="IPR049874">
    <property type="entry name" value="ROK_cs"/>
</dbReference>
<dbReference type="Gene3D" id="3.30.420.40">
    <property type="match status" value="2"/>
</dbReference>
<dbReference type="AlphaFoldDB" id="A0A1W2A3E6"/>
<dbReference type="InterPro" id="IPR036390">
    <property type="entry name" value="WH_DNA-bd_sf"/>
</dbReference>
<organism evidence="2 3">
    <name type="scientific">Primorskyibacter flagellatus</name>
    <dbReference type="NCBI Taxonomy" id="1387277"/>
    <lineage>
        <taxon>Bacteria</taxon>
        <taxon>Pseudomonadati</taxon>
        <taxon>Pseudomonadota</taxon>
        <taxon>Alphaproteobacteria</taxon>
        <taxon>Rhodobacterales</taxon>
        <taxon>Roseobacteraceae</taxon>
        <taxon>Primorskyibacter</taxon>
    </lineage>
</organism>
<dbReference type="Proteomes" id="UP000192330">
    <property type="component" value="Unassembled WGS sequence"/>
</dbReference>
<dbReference type="SUPFAM" id="SSF46785">
    <property type="entry name" value="Winged helix' DNA-binding domain"/>
    <property type="match status" value="1"/>
</dbReference>
<evidence type="ECO:0000313" key="3">
    <source>
        <dbReference type="Proteomes" id="UP000192330"/>
    </source>
</evidence>
<dbReference type="InterPro" id="IPR036388">
    <property type="entry name" value="WH-like_DNA-bd_sf"/>
</dbReference>
<dbReference type="Pfam" id="PF00480">
    <property type="entry name" value="ROK"/>
    <property type="match status" value="1"/>
</dbReference>
<dbReference type="OrthoDB" id="9810372at2"/>
<keyword evidence="2" id="KW-0418">Kinase</keyword>
<keyword evidence="3" id="KW-1185">Reference proteome</keyword>
<comment type="similarity">
    <text evidence="1">Belongs to the ROK (NagC/XylR) family.</text>
</comment>
<dbReference type="PANTHER" id="PTHR18964">
    <property type="entry name" value="ROK (REPRESSOR, ORF, KINASE) FAMILY"/>
    <property type="match status" value="1"/>
</dbReference>
<sequence>MAKEQRERSRRTILDAIRRAGRVARIDLARSTGISQATVTTITAELLHQGMICEVASADDQRDARRGRPRVDLALRGAAHLVAGVKVANRALSIVLMDFAGKIVGEYTERLPASRLAATGLARTLKQALERTLDASGLSFADLSAVGLGMAGVVDASRGFVYWSPSLTERNQPISAIVSAELGLPVFTDNDANLVAVAEMYFGPGAAYRDFIVVTIEAGVGMGIVLDGKLYRGTRGCGAEFGHTKVQLDGAKCRCGQRGCLEAYVADYALLREAESAGLVFPQADADKAIGPLLTAARDGNAKARHIVDHAGRIFAMGLANLINIFDPQLIILAGERMQFDHLFAEDVLADARRSIVQIDQPPPEILSHKWGDLMWAGGAATYAIDKVADMSLREIAAQNAA</sequence>
<dbReference type="GO" id="GO:0016301">
    <property type="term" value="F:kinase activity"/>
    <property type="evidence" value="ECO:0007669"/>
    <property type="project" value="UniProtKB-KW"/>
</dbReference>
<dbReference type="EMBL" id="FWYD01000002">
    <property type="protein sequence ID" value="SMC55156.1"/>
    <property type="molecule type" value="Genomic_DNA"/>
</dbReference>
<gene>
    <name evidence="2" type="ORF">SAMN06295998_102360</name>
</gene>
<keyword evidence="2" id="KW-0808">Transferase</keyword>
<dbReference type="Gene3D" id="1.10.10.10">
    <property type="entry name" value="Winged helix-like DNA-binding domain superfamily/Winged helix DNA-binding domain"/>
    <property type="match status" value="1"/>
</dbReference>